<evidence type="ECO:0000256" key="1">
    <source>
        <dbReference type="ARBA" id="ARBA00001933"/>
    </source>
</evidence>
<dbReference type="Proteomes" id="UP000320582">
    <property type="component" value="Unassembled WGS sequence"/>
</dbReference>
<dbReference type="GO" id="GO:0009236">
    <property type="term" value="P:cobalamin biosynthetic process"/>
    <property type="evidence" value="ECO:0007669"/>
    <property type="project" value="UniProtKB-UniPathway"/>
</dbReference>
<comment type="pathway">
    <text evidence="3">Cofactor biosynthesis; adenosylcobalamin biosynthesis.</text>
</comment>
<dbReference type="GO" id="GO:0048472">
    <property type="term" value="F:threonine-phosphate decarboxylase activity"/>
    <property type="evidence" value="ECO:0007669"/>
    <property type="project" value="UniProtKB-EC"/>
</dbReference>
<dbReference type="InterPro" id="IPR005860">
    <property type="entry name" value="CobD"/>
</dbReference>
<dbReference type="Gene3D" id="3.40.640.10">
    <property type="entry name" value="Type I PLP-dependent aspartate aminotransferase-like (Major domain)"/>
    <property type="match status" value="1"/>
</dbReference>
<dbReference type="Pfam" id="PF00155">
    <property type="entry name" value="Aminotran_1_2"/>
    <property type="match status" value="1"/>
</dbReference>
<dbReference type="RefSeq" id="WP_142083200.1">
    <property type="nucleotide sequence ID" value="NZ_VFPT01000001.1"/>
</dbReference>
<comment type="function">
    <text evidence="2">Decarboxylates L-threonine-O-3-phosphate to yield (R)-1-amino-2-propanol O-2-phosphate, the precursor for the linkage between the nucleotide loop and the corrin ring in cobalamin.</text>
</comment>
<evidence type="ECO:0000256" key="2">
    <source>
        <dbReference type="ARBA" id="ARBA00003444"/>
    </source>
</evidence>
<sequence length="320" mass="34267">MRDHGGNIDQAQARFGGLDWIDLSTGINRCPYPLPDLPAHVWTDLPTRAAQNALMQAARHAYRTDSLGVALAGAQAAIQMIPHLLTAGHAKVLAPTYNEHAACLRAAGWQVTEVDEIGALAGADLAIVVNPNNPDGRHHDPKRLRALSQQVGCLVVDESFADAVPDLSLAAHACDRLIVLRSFGKFWGLAGLRLGFAFAGPERVAGLAEMAGPWPVSGPALEMGRIALTDAAWHDQTCTRLRADVARLDTLAQRAGWALVGGTALFRTYATPDAARAQSTLARAQIWSRIFPYSPHWLRLGLPGNTAEWARLAAAIPGKT</sequence>
<dbReference type="InterPro" id="IPR015424">
    <property type="entry name" value="PyrdxlP-dep_Trfase"/>
</dbReference>
<keyword evidence="5" id="KW-0169">Cobalamin biosynthesis</keyword>
<keyword evidence="6" id="KW-0663">Pyridoxal phosphate</keyword>
<dbReference type="PROSITE" id="PS00105">
    <property type="entry name" value="AA_TRANSFER_CLASS_1"/>
    <property type="match status" value="1"/>
</dbReference>
<reference evidence="11 12" key="1">
    <citation type="submission" date="2019-06" db="EMBL/GenBank/DDBJ databases">
        <title>Genomic Encyclopedia of Archaeal and Bacterial Type Strains, Phase II (KMG-II): from individual species to whole genera.</title>
        <authorList>
            <person name="Goeker M."/>
        </authorList>
    </citation>
    <scope>NUCLEOTIDE SEQUENCE [LARGE SCALE GENOMIC DNA]</scope>
    <source>
        <strain evidence="11 12">DSM 18423</strain>
    </source>
</reference>
<comment type="caution">
    <text evidence="11">The sequence shown here is derived from an EMBL/GenBank/DDBJ whole genome shotgun (WGS) entry which is preliminary data.</text>
</comment>
<evidence type="ECO:0000256" key="6">
    <source>
        <dbReference type="ARBA" id="ARBA00022898"/>
    </source>
</evidence>
<keyword evidence="7" id="KW-0456">Lyase</keyword>
<evidence type="ECO:0000256" key="8">
    <source>
        <dbReference type="ARBA" id="ARBA00029996"/>
    </source>
</evidence>
<dbReference type="CDD" id="cd00609">
    <property type="entry name" value="AAT_like"/>
    <property type="match status" value="1"/>
</dbReference>
<name>A0A543KHC9_9RHOB</name>
<evidence type="ECO:0000256" key="3">
    <source>
        <dbReference type="ARBA" id="ARBA00004953"/>
    </source>
</evidence>
<dbReference type="InterPro" id="IPR004839">
    <property type="entry name" value="Aminotransferase_I/II_large"/>
</dbReference>
<evidence type="ECO:0000256" key="4">
    <source>
        <dbReference type="ARBA" id="ARBA00012285"/>
    </source>
</evidence>
<proteinExistence type="predicted"/>
<comment type="cofactor">
    <cofactor evidence="1">
        <name>pyridoxal 5'-phosphate</name>
        <dbReference type="ChEBI" id="CHEBI:597326"/>
    </cofactor>
</comment>
<feature type="domain" description="Aminotransferase class I/classII large" evidence="10">
    <location>
        <begin position="60"/>
        <end position="316"/>
    </location>
</feature>
<evidence type="ECO:0000313" key="12">
    <source>
        <dbReference type="Proteomes" id="UP000320582"/>
    </source>
</evidence>
<dbReference type="EMBL" id="VFPT01000001">
    <property type="protein sequence ID" value="TQM94480.1"/>
    <property type="molecule type" value="Genomic_DNA"/>
</dbReference>
<accession>A0A543KHC9</accession>
<gene>
    <name evidence="11" type="ORF">BD293_3159</name>
</gene>
<evidence type="ECO:0000256" key="5">
    <source>
        <dbReference type="ARBA" id="ARBA00022573"/>
    </source>
</evidence>
<dbReference type="InterPro" id="IPR015422">
    <property type="entry name" value="PyrdxlP-dep_Trfase_small"/>
</dbReference>
<evidence type="ECO:0000259" key="10">
    <source>
        <dbReference type="Pfam" id="PF00155"/>
    </source>
</evidence>
<evidence type="ECO:0000256" key="7">
    <source>
        <dbReference type="ARBA" id="ARBA00023239"/>
    </source>
</evidence>
<dbReference type="UniPathway" id="UPA00148"/>
<dbReference type="PANTHER" id="PTHR42885:SF1">
    <property type="entry name" value="THREONINE-PHOSPHATE DECARBOXYLASE"/>
    <property type="match status" value="1"/>
</dbReference>
<organism evidence="11 12">
    <name type="scientific">Roseinatronobacter monicus</name>
    <dbReference type="NCBI Taxonomy" id="393481"/>
    <lineage>
        <taxon>Bacteria</taxon>
        <taxon>Pseudomonadati</taxon>
        <taxon>Pseudomonadota</taxon>
        <taxon>Alphaproteobacteria</taxon>
        <taxon>Rhodobacterales</taxon>
        <taxon>Paracoccaceae</taxon>
        <taxon>Roseinatronobacter</taxon>
    </lineage>
</organism>
<comment type="catalytic activity">
    <reaction evidence="9">
        <text>O-phospho-L-threonine + H(+) = (R)-1-aminopropan-2-yl phosphate + CO2</text>
        <dbReference type="Rhea" id="RHEA:11492"/>
        <dbReference type="ChEBI" id="CHEBI:15378"/>
        <dbReference type="ChEBI" id="CHEBI:16526"/>
        <dbReference type="ChEBI" id="CHEBI:58563"/>
        <dbReference type="ChEBI" id="CHEBI:58675"/>
        <dbReference type="EC" id="4.1.1.81"/>
    </reaction>
</comment>
<dbReference type="NCBIfam" id="TIGR01140">
    <property type="entry name" value="L_thr_O3P_dcar"/>
    <property type="match status" value="1"/>
</dbReference>
<dbReference type="GO" id="GO:0030170">
    <property type="term" value="F:pyridoxal phosphate binding"/>
    <property type="evidence" value="ECO:0007669"/>
    <property type="project" value="InterPro"/>
</dbReference>
<dbReference type="InterPro" id="IPR004838">
    <property type="entry name" value="NHTrfase_class1_PyrdxlP-BS"/>
</dbReference>
<evidence type="ECO:0000313" key="11">
    <source>
        <dbReference type="EMBL" id="TQM94480.1"/>
    </source>
</evidence>
<dbReference type="InterPro" id="IPR015421">
    <property type="entry name" value="PyrdxlP-dep_Trfase_major"/>
</dbReference>
<keyword evidence="12" id="KW-1185">Reference proteome</keyword>
<dbReference type="EC" id="4.1.1.81" evidence="4"/>
<evidence type="ECO:0000256" key="9">
    <source>
        <dbReference type="ARBA" id="ARBA00048531"/>
    </source>
</evidence>
<dbReference type="PANTHER" id="PTHR42885">
    <property type="entry name" value="HISTIDINOL-PHOSPHATE AMINOTRANSFERASE-RELATED"/>
    <property type="match status" value="1"/>
</dbReference>
<dbReference type="Gene3D" id="3.90.1150.10">
    <property type="entry name" value="Aspartate Aminotransferase, domain 1"/>
    <property type="match status" value="1"/>
</dbReference>
<dbReference type="AlphaFoldDB" id="A0A543KHC9"/>
<protein>
    <recommendedName>
        <fullName evidence="4">threonine-phosphate decarboxylase</fullName>
        <ecNumber evidence="4">4.1.1.81</ecNumber>
    </recommendedName>
    <alternativeName>
        <fullName evidence="8">L-threonine-O-3-phosphate decarboxylase</fullName>
    </alternativeName>
</protein>
<dbReference type="OrthoDB" id="9799304at2"/>
<dbReference type="SUPFAM" id="SSF53383">
    <property type="entry name" value="PLP-dependent transferases"/>
    <property type="match status" value="1"/>
</dbReference>